<feature type="non-terminal residue" evidence="1">
    <location>
        <position position="162"/>
    </location>
</feature>
<feature type="non-terminal residue" evidence="1">
    <location>
        <position position="1"/>
    </location>
</feature>
<accession>A0ACB9XSH5</accession>
<reference evidence="1" key="1">
    <citation type="submission" date="2022-05" db="EMBL/GenBank/DDBJ databases">
        <title>Chromosome-level genome of Chaenocephalus aceratus.</title>
        <authorList>
            <person name="Park H."/>
        </authorList>
    </citation>
    <scope>NUCLEOTIDE SEQUENCE</scope>
    <source>
        <strain evidence="1">KU_202001</strain>
    </source>
</reference>
<protein>
    <submittedName>
        <fullName evidence="1">Uncharacterized protein</fullName>
    </submittedName>
</protein>
<evidence type="ECO:0000313" key="2">
    <source>
        <dbReference type="Proteomes" id="UP001057452"/>
    </source>
</evidence>
<dbReference type="Proteomes" id="UP001057452">
    <property type="component" value="Chromosome 3"/>
</dbReference>
<gene>
    <name evidence="1" type="ORF">KUCAC02_001696</name>
</gene>
<proteinExistence type="predicted"/>
<evidence type="ECO:0000313" key="1">
    <source>
        <dbReference type="EMBL" id="KAI4830042.1"/>
    </source>
</evidence>
<organism evidence="1 2">
    <name type="scientific">Chaenocephalus aceratus</name>
    <name type="common">Blackfin icefish</name>
    <name type="synonym">Chaenichthys aceratus</name>
    <dbReference type="NCBI Taxonomy" id="36190"/>
    <lineage>
        <taxon>Eukaryota</taxon>
        <taxon>Metazoa</taxon>
        <taxon>Chordata</taxon>
        <taxon>Craniata</taxon>
        <taxon>Vertebrata</taxon>
        <taxon>Euteleostomi</taxon>
        <taxon>Actinopterygii</taxon>
        <taxon>Neopterygii</taxon>
        <taxon>Teleostei</taxon>
        <taxon>Neoteleostei</taxon>
        <taxon>Acanthomorphata</taxon>
        <taxon>Eupercaria</taxon>
        <taxon>Perciformes</taxon>
        <taxon>Notothenioidei</taxon>
        <taxon>Channichthyidae</taxon>
        <taxon>Chaenocephalus</taxon>
    </lineage>
</organism>
<keyword evidence="2" id="KW-1185">Reference proteome</keyword>
<name>A0ACB9XSH5_CHAAC</name>
<sequence length="162" mass="18701">IEHQAELNNCQTPRHHPNREEISSKKEGREHFSREGELKYFNAASHYRGRSDTVFGQGELKEPLSAKEFKKQLEQSFPCRRHGESIYTPVIGNRGTCQDSMWIYSPTTTSGTHNLCREAKALEEPPTAPHMPDSELEESYYFALSLVPMLQRLDKDRKHQAK</sequence>
<comment type="caution">
    <text evidence="1">The sequence shown here is derived from an EMBL/GenBank/DDBJ whole genome shotgun (WGS) entry which is preliminary data.</text>
</comment>
<dbReference type="EMBL" id="CM043787">
    <property type="protein sequence ID" value="KAI4830042.1"/>
    <property type="molecule type" value="Genomic_DNA"/>
</dbReference>